<evidence type="ECO:0000313" key="2">
    <source>
        <dbReference type="EMBL" id="KAF2724634.1"/>
    </source>
</evidence>
<dbReference type="EMBL" id="MU003770">
    <property type="protein sequence ID" value="KAF2724634.1"/>
    <property type="molecule type" value="Genomic_DNA"/>
</dbReference>
<dbReference type="OrthoDB" id="5876637at2759"/>
<evidence type="ECO:0008006" key="4">
    <source>
        <dbReference type="Google" id="ProtNLM"/>
    </source>
</evidence>
<sequence>MPHKHKRKTINDDGQFNLPPTSRAKALPSFHQDAKQQTRGKGKQQGPPAKTLKRKREVHADYKEDDTPKAFARLMQLQQTGKRFKSGLDDGGRKGEAAKKKQKNEPTAKDESTATKRDSTAEVPKILPGERLSDYAARVNRALPVSGLTRKGTQHIEGLKERRTKTEKRLHKMYAEWRETDAKRKAAEEEFAEQQEEEEEERAAALGVESLEIPTEGKRGRRKRMLTETNEVEEDPWAALKEKRGKASTGLHDVAQAPPELKKVREKFKVKKTAGAGVDVMNVPKTAGSLKKREELSSARMEIIERYRAMMKSSGS</sequence>
<gene>
    <name evidence="2" type="ORF">K431DRAFT_216921</name>
</gene>
<feature type="region of interest" description="Disordered" evidence="1">
    <location>
        <begin position="1"/>
        <end position="131"/>
    </location>
</feature>
<accession>A0A9P4US50</accession>
<dbReference type="PANTHER" id="PTHR40644:SF1">
    <property type="entry name" value="UPF0653 PROTEIN C607.02C"/>
    <property type="match status" value="1"/>
</dbReference>
<comment type="caution">
    <text evidence="2">The sequence shown here is derived from an EMBL/GenBank/DDBJ whole genome shotgun (WGS) entry which is preliminary data.</text>
</comment>
<dbReference type="AlphaFoldDB" id="A0A9P4US50"/>
<organism evidence="2 3">
    <name type="scientific">Polychaeton citri CBS 116435</name>
    <dbReference type="NCBI Taxonomy" id="1314669"/>
    <lineage>
        <taxon>Eukaryota</taxon>
        <taxon>Fungi</taxon>
        <taxon>Dikarya</taxon>
        <taxon>Ascomycota</taxon>
        <taxon>Pezizomycotina</taxon>
        <taxon>Dothideomycetes</taxon>
        <taxon>Dothideomycetidae</taxon>
        <taxon>Capnodiales</taxon>
        <taxon>Capnodiaceae</taxon>
        <taxon>Polychaeton</taxon>
    </lineage>
</organism>
<dbReference type="Proteomes" id="UP000799441">
    <property type="component" value="Unassembled WGS sequence"/>
</dbReference>
<dbReference type="PANTHER" id="PTHR40644">
    <property type="entry name" value="UPF0653 PROTEIN C607.02C"/>
    <property type="match status" value="1"/>
</dbReference>
<feature type="compositionally biased region" description="Acidic residues" evidence="1">
    <location>
        <begin position="189"/>
        <end position="201"/>
    </location>
</feature>
<proteinExistence type="predicted"/>
<feature type="compositionally biased region" description="Basic and acidic residues" evidence="1">
    <location>
        <begin position="58"/>
        <end position="68"/>
    </location>
</feature>
<feature type="compositionally biased region" description="Basic and acidic residues" evidence="1">
    <location>
        <begin position="86"/>
        <end position="120"/>
    </location>
</feature>
<reference evidence="2" key="1">
    <citation type="journal article" date="2020" name="Stud. Mycol.">
        <title>101 Dothideomycetes genomes: a test case for predicting lifestyles and emergence of pathogens.</title>
        <authorList>
            <person name="Haridas S."/>
            <person name="Albert R."/>
            <person name="Binder M."/>
            <person name="Bloem J."/>
            <person name="Labutti K."/>
            <person name="Salamov A."/>
            <person name="Andreopoulos B."/>
            <person name="Baker S."/>
            <person name="Barry K."/>
            <person name="Bills G."/>
            <person name="Bluhm B."/>
            <person name="Cannon C."/>
            <person name="Castanera R."/>
            <person name="Culley D."/>
            <person name="Daum C."/>
            <person name="Ezra D."/>
            <person name="Gonzalez J."/>
            <person name="Henrissat B."/>
            <person name="Kuo A."/>
            <person name="Liang C."/>
            <person name="Lipzen A."/>
            <person name="Lutzoni F."/>
            <person name="Magnuson J."/>
            <person name="Mondo S."/>
            <person name="Nolan M."/>
            <person name="Ohm R."/>
            <person name="Pangilinan J."/>
            <person name="Park H.-J."/>
            <person name="Ramirez L."/>
            <person name="Alfaro M."/>
            <person name="Sun H."/>
            <person name="Tritt A."/>
            <person name="Yoshinaga Y."/>
            <person name="Zwiers L.-H."/>
            <person name="Turgeon B."/>
            <person name="Goodwin S."/>
            <person name="Spatafora J."/>
            <person name="Crous P."/>
            <person name="Grigoriev I."/>
        </authorList>
    </citation>
    <scope>NUCLEOTIDE SEQUENCE</scope>
    <source>
        <strain evidence="2">CBS 116435</strain>
    </source>
</reference>
<evidence type="ECO:0000313" key="3">
    <source>
        <dbReference type="Proteomes" id="UP000799441"/>
    </source>
</evidence>
<keyword evidence="3" id="KW-1185">Reference proteome</keyword>
<feature type="region of interest" description="Disordered" evidence="1">
    <location>
        <begin position="181"/>
        <end position="236"/>
    </location>
</feature>
<protein>
    <recommendedName>
        <fullName evidence="4">Urease accessory protein UreD</fullName>
    </recommendedName>
</protein>
<evidence type="ECO:0000256" key="1">
    <source>
        <dbReference type="SAM" id="MobiDB-lite"/>
    </source>
</evidence>
<name>A0A9P4US50_9PEZI</name>